<evidence type="ECO:0000256" key="10">
    <source>
        <dbReference type="ARBA" id="ARBA00033334"/>
    </source>
</evidence>
<evidence type="ECO:0000256" key="1">
    <source>
        <dbReference type="ARBA" id="ARBA00005121"/>
    </source>
</evidence>
<organism evidence="15 16">
    <name type="scientific">Blautia obeum</name>
    <dbReference type="NCBI Taxonomy" id="40520"/>
    <lineage>
        <taxon>Bacteria</taxon>
        <taxon>Bacillati</taxon>
        <taxon>Bacillota</taxon>
        <taxon>Clostridia</taxon>
        <taxon>Lachnospirales</taxon>
        <taxon>Lachnospiraceae</taxon>
        <taxon>Blautia</taxon>
    </lineage>
</organism>
<dbReference type="Pfam" id="PF03928">
    <property type="entry name" value="HbpS-like"/>
    <property type="match status" value="1"/>
</dbReference>
<dbReference type="AlphaFoldDB" id="A0A367FW44"/>
<comment type="caution">
    <text evidence="15">The sequence shown here is derived from an EMBL/GenBank/DDBJ whole genome shotgun (WGS) entry which is preliminary data.</text>
</comment>
<evidence type="ECO:0000256" key="11">
    <source>
        <dbReference type="ARBA" id="ARBA00033354"/>
    </source>
</evidence>
<dbReference type="GO" id="GO:0005524">
    <property type="term" value="F:ATP binding"/>
    <property type="evidence" value="ECO:0007669"/>
    <property type="project" value="UniProtKB-KW"/>
</dbReference>
<comment type="pathway">
    <text evidence="1">Cofactor biosynthesis; adenosylcobalamin biosynthesis; adenosylcobalamin from cob(II)yrinate a,c-diamide: step 2/7.</text>
</comment>
<dbReference type="InterPro" id="IPR016030">
    <property type="entry name" value="CblAdoTrfase-like"/>
</dbReference>
<dbReference type="Gene3D" id="3.30.450.150">
    <property type="entry name" value="Haem-degrading domain"/>
    <property type="match status" value="1"/>
</dbReference>
<sequence length="408" mass="43978">MEVYTGYGDKGMTDLSHTKNVSKSDDRICLMGSVEELMSHIGLVRVLVDDVDVVRMLEKISETLKKIIDGVSDPYNREFKVSEDRTELLEEEIGRMKEIFSGERLPILPGDSRVAAEIDVTRAVARRAERELALVSVKFGSDTGAKKYMNRLSDYFYVLARYVDVAKIEEKKTDISGSVQKSVKAETAGIEANVGVEAVGTVGSSADVAAGTSAVDVRAQDSQMVQKRDVQAFDVQNGTVTTAVGGNTAMAQNDSIAANTAMIQEVLKRMGIQGRITLDSAKRLIEKIEQEALRRNKPSVIAVCSPDGNPVAVHVMDGSFLVSFDMAVKKAYTSVAVKMSTMELSRLTQPGQTFYGLGKMSDNIVIFGGGVPLKVGDTIIGGLGISGGTGEEDNSLAEYGLQVLNEVL</sequence>
<evidence type="ECO:0000256" key="9">
    <source>
        <dbReference type="ARBA" id="ARBA00031529"/>
    </source>
</evidence>
<comment type="similarity">
    <text evidence="2">Belongs to the Cob(I)alamin adenosyltransferase family.</text>
</comment>
<evidence type="ECO:0000256" key="13">
    <source>
        <dbReference type="ARBA" id="ARBA00048692"/>
    </source>
</evidence>
<protein>
    <recommendedName>
        <fullName evidence="4">Corrinoid adenosyltransferase</fullName>
        <ecNumber evidence="3">2.5.1.17</ecNumber>
    </recommendedName>
    <alternativeName>
        <fullName evidence="9">Cob(II)alamin adenosyltransferase</fullName>
    </alternativeName>
    <alternativeName>
        <fullName evidence="11">Cob(II)yrinic acid a,c-diamide adenosyltransferase</fullName>
    </alternativeName>
    <alternativeName>
        <fullName evidence="10">Cobinamide/cobalamin adenosyltransferase</fullName>
    </alternativeName>
</protein>
<evidence type="ECO:0000313" key="15">
    <source>
        <dbReference type="EMBL" id="RCH41849.1"/>
    </source>
</evidence>
<evidence type="ECO:0000256" key="5">
    <source>
        <dbReference type="ARBA" id="ARBA00022573"/>
    </source>
</evidence>
<dbReference type="RefSeq" id="WP_114002788.1">
    <property type="nucleotide sequence ID" value="NZ_PSQG01000032.1"/>
</dbReference>
<evidence type="ECO:0000256" key="8">
    <source>
        <dbReference type="ARBA" id="ARBA00022840"/>
    </source>
</evidence>
<dbReference type="InterPro" id="IPR038084">
    <property type="entry name" value="PduO/GlcC-like_sf"/>
</dbReference>
<keyword evidence="6 15" id="KW-0808">Transferase</keyword>
<evidence type="ECO:0000256" key="4">
    <source>
        <dbReference type="ARBA" id="ARBA00020963"/>
    </source>
</evidence>
<accession>A0A367FW44</accession>
<reference evidence="15 16" key="1">
    <citation type="submission" date="2018-02" db="EMBL/GenBank/DDBJ databases">
        <title>Complete genome sequencing of Faecalibacterium prausnitzii strains isolated from the human gut.</title>
        <authorList>
            <person name="Fitzgerald B.C."/>
            <person name="Shkoporov A.N."/>
            <person name="Ross P.R."/>
            <person name="Hill C."/>
        </authorList>
    </citation>
    <scope>NUCLEOTIDE SEQUENCE [LARGE SCALE GENOMIC DNA]</scope>
    <source>
        <strain evidence="15 16">APC942/31-1</strain>
    </source>
</reference>
<dbReference type="SUPFAM" id="SSF89028">
    <property type="entry name" value="Cobalamin adenosyltransferase-like"/>
    <property type="match status" value="1"/>
</dbReference>
<dbReference type="EC" id="2.5.1.17" evidence="3"/>
<dbReference type="EMBL" id="PSQG01000032">
    <property type="protein sequence ID" value="RCH41849.1"/>
    <property type="molecule type" value="Genomic_DNA"/>
</dbReference>
<evidence type="ECO:0000256" key="3">
    <source>
        <dbReference type="ARBA" id="ARBA00012454"/>
    </source>
</evidence>
<evidence type="ECO:0000256" key="6">
    <source>
        <dbReference type="ARBA" id="ARBA00022679"/>
    </source>
</evidence>
<dbReference type="NCBIfam" id="TIGR00636">
    <property type="entry name" value="PduO_Nterm"/>
    <property type="match status" value="1"/>
</dbReference>
<feature type="domain" description="Cobalamin adenosyltransferase-like" evidence="14">
    <location>
        <begin position="3"/>
        <end position="163"/>
    </location>
</feature>
<keyword evidence="8" id="KW-0067">ATP-binding</keyword>
<evidence type="ECO:0000256" key="7">
    <source>
        <dbReference type="ARBA" id="ARBA00022741"/>
    </source>
</evidence>
<proteinExistence type="inferred from homology"/>
<evidence type="ECO:0000313" key="16">
    <source>
        <dbReference type="Proteomes" id="UP000253208"/>
    </source>
</evidence>
<dbReference type="InterPro" id="IPR029499">
    <property type="entry name" value="PduO-typ"/>
</dbReference>
<keyword evidence="7" id="KW-0547">Nucleotide-binding</keyword>
<evidence type="ECO:0000259" key="14">
    <source>
        <dbReference type="Pfam" id="PF01923"/>
    </source>
</evidence>
<evidence type="ECO:0000256" key="2">
    <source>
        <dbReference type="ARBA" id="ARBA00007487"/>
    </source>
</evidence>
<gene>
    <name evidence="15" type="ORF">C4886_16325</name>
</gene>
<dbReference type="PANTHER" id="PTHR12213:SF0">
    <property type="entry name" value="CORRINOID ADENOSYLTRANSFERASE MMAB"/>
    <property type="match status" value="1"/>
</dbReference>
<evidence type="ECO:0000256" key="12">
    <source>
        <dbReference type="ARBA" id="ARBA00048555"/>
    </source>
</evidence>
<dbReference type="InterPro" id="IPR005624">
    <property type="entry name" value="PduO/GlcC-like"/>
</dbReference>
<keyword evidence="5" id="KW-0169">Cobalamin biosynthesis</keyword>
<name>A0A367FW44_9FIRM</name>
<dbReference type="SUPFAM" id="SSF143744">
    <property type="entry name" value="GlcG-like"/>
    <property type="match status" value="1"/>
</dbReference>
<dbReference type="PANTHER" id="PTHR12213">
    <property type="entry name" value="CORRINOID ADENOSYLTRANSFERASE"/>
    <property type="match status" value="1"/>
</dbReference>
<dbReference type="Pfam" id="PF01923">
    <property type="entry name" value="Cob_adeno_trans"/>
    <property type="match status" value="1"/>
</dbReference>
<dbReference type="InterPro" id="IPR036451">
    <property type="entry name" value="CblAdoTrfase-like_sf"/>
</dbReference>
<dbReference type="GO" id="GO:0009236">
    <property type="term" value="P:cobalamin biosynthetic process"/>
    <property type="evidence" value="ECO:0007669"/>
    <property type="project" value="UniProtKB-KW"/>
</dbReference>
<comment type="catalytic activity">
    <reaction evidence="13">
        <text>2 cob(II)alamin + reduced [electron-transfer flavoprotein] + 2 ATP = 2 adenosylcob(III)alamin + 2 triphosphate + oxidized [electron-transfer flavoprotein] + 3 H(+)</text>
        <dbReference type="Rhea" id="RHEA:28671"/>
        <dbReference type="Rhea" id="RHEA-COMP:10685"/>
        <dbReference type="Rhea" id="RHEA-COMP:10686"/>
        <dbReference type="ChEBI" id="CHEBI:15378"/>
        <dbReference type="ChEBI" id="CHEBI:16304"/>
        <dbReference type="ChEBI" id="CHEBI:18036"/>
        <dbReference type="ChEBI" id="CHEBI:18408"/>
        <dbReference type="ChEBI" id="CHEBI:30616"/>
        <dbReference type="ChEBI" id="CHEBI:57692"/>
        <dbReference type="ChEBI" id="CHEBI:58307"/>
        <dbReference type="EC" id="2.5.1.17"/>
    </reaction>
</comment>
<dbReference type="Gene3D" id="1.20.1200.10">
    <property type="entry name" value="Cobalamin adenosyltransferase-like"/>
    <property type="match status" value="1"/>
</dbReference>
<dbReference type="GO" id="GO:0008817">
    <property type="term" value="F:corrinoid adenosyltransferase activity"/>
    <property type="evidence" value="ECO:0007669"/>
    <property type="project" value="UniProtKB-EC"/>
</dbReference>
<comment type="catalytic activity">
    <reaction evidence="12">
        <text>2 cob(II)yrinate a,c diamide + reduced [electron-transfer flavoprotein] + 2 ATP = 2 adenosylcob(III)yrinate a,c-diamide + 2 triphosphate + oxidized [electron-transfer flavoprotein] + 3 H(+)</text>
        <dbReference type="Rhea" id="RHEA:11528"/>
        <dbReference type="Rhea" id="RHEA-COMP:10685"/>
        <dbReference type="Rhea" id="RHEA-COMP:10686"/>
        <dbReference type="ChEBI" id="CHEBI:15378"/>
        <dbReference type="ChEBI" id="CHEBI:18036"/>
        <dbReference type="ChEBI" id="CHEBI:30616"/>
        <dbReference type="ChEBI" id="CHEBI:57692"/>
        <dbReference type="ChEBI" id="CHEBI:58307"/>
        <dbReference type="ChEBI" id="CHEBI:58503"/>
        <dbReference type="ChEBI" id="CHEBI:58537"/>
        <dbReference type="EC" id="2.5.1.17"/>
    </reaction>
</comment>
<dbReference type="Proteomes" id="UP000253208">
    <property type="component" value="Unassembled WGS sequence"/>
</dbReference>